<dbReference type="InterPro" id="IPR056884">
    <property type="entry name" value="NPHP3-like_N"/>
</dbReference>
<dbReference type="GO" id="GO:0005739">
    <property type="term" value="C:mitochondrion"/>
    <property type="evidence" value="ECO:0007669"/>
    <property type="project" value="UniProtKB-SubCell"/>
</dbReference>
<evidence type="ECO:0000313" key="11">
    <source>
        <dbReference type="EMBL" id="RXW20779.1"/>
    </source>
</evidence>
<dbReference type="InterPro" id="IPR029035">
    <property type="entry name" value="DHS-like_NAD/FAD-binding_dom"/>
</dbReference>
<dbReference type="OrthoDB" id="2867507at2759"/>
<dbReference type="EMBL" id="SDEE01000134">
    <property type="protein sequence ID" value="RXW20779.1"/>
    <property type="molecule type" value="Genomic_DNA"/>
</dbReference>
<feature type="domain" description="Thiamine pyrophosphate enzyme N-terminal TPP-binding" evidence="9">
    <location>
        <begin position="5"/>
        <end position="124"/>
    </location>
</feature>
<evidence type="ECO:0000256" key="3">
    <source>
        <dbReference type="ARBA" id="ARBA00022737"/>
    </source>
</evidence>
<dbReference type="SUPFAM" id="SSF52540">
    <property type="entry name" value="P-loop containing nucleoside triphosphate hydrolases"/>
    <property type="match status" value="1"/>
</dbReference>
<dbReference type="GO" id="GO:0030976">
    <property type="term" value="F:thiamine pyrophosphate binding"/>
    <property type="evidence" value="ECO:0007669"/>
    <property type="project" value="InterPro"/>
</dbReference>
<keyword evidence="12" id="KW-1185">Reference proteome</keyword>
<dbReference type="Proteomes" id="UP000290288">
    <property type="component" value="Unassembled WGS sequence"/>
</dbReference>
<evidence type="ECO:0000256" key="1">
    <source>
        <dbReference type="ARBA" id="ARBA00004173"/>
    </source>
</evidence>
<dbReference type="CDD" id="cd07035">
    <property type="entry name" value="TPP_PYR_POX_like"/>
    <property type="match status" value="1"/>
</dbReference>
<dbReference type="GO" id="GO:0009099">
    <property type="term" value="P:L-valine biosynthetic process"/>
    <property type="evidence" value="ECO:0007669"/>
    <property type="project" value="TreeGrafter"/>
</dbReference>
<dbReference type="Pfam" id="PF02776">
    <property type="entry name" value="TPP_enzyme_N"/>
    <property type="match status" value="1"/>
</dbReference>
<dbReference type="SUPFAM" id="SSF52518">
    <property type="entry name" value="Thiamin diphosphate-binding fold (THDP-binding)"/>
    <property type="match status" value="2"/>
</dbReference>
<dbReference type="InterPro" id="IPR045229">
    <property type="entry name" value="TPP_enz"/>
</dbReference>
<organism evidence="11 12">
    <name type="scientific">Candolleomyces aberdarensis</name>
    <dbReference type="NCBI Taxonomy" id="2316362"/>
    <lineage>
        <taxon>Eukaryota</taxon>
        <taxon>Fungi</taxon>
        <taxon>Dikarya</taxon>
        <taxon>Basidiomycota</taxon>
        <taxon>Agaricomycotina</taxon>
        <taxon>Agaricomycetes</taxon>
        <taxon>Agaricomycetidae</taxon>
        <taxon>Agaricales</taxon>
        <taxon>Agaricineae</taxon>
        <taxon>Psathyrellaceae</taxon>
        <taxon>Candolleomyces</taxon>
    </lineage>
</organism>
<evidence type="ECO:0000259" key="10">
    <source>
        <dbReference type="Pfam" id="PF24883"/>
    </source>
</evidence>
<feature type="compositionally biased region" description="Polar residues" evidence="7">
    <location>
        <begin position="765"/>
        <end position="774"/>
    </location>
</feature>
<dbReference type="GO" id="GO:0009097">
    <property type="term" value="P:isoleucine biosynthetic process"/>
    <property type="evidence" value="ECO:0007669"/>
    <property type="project" value="TreeGrafter"/>
</dbReference>
<comment type="caution">
    <text evidence="11">The sequence shown here is derived from an EMBL/GenBank/DDBJ whole genome shotgun (WGS) entry which is preliminary data.</text>
</comment>
<dbReference type="Pfam" id="PF24883">
    <property type="entry name" value="NPHP3_N"/>
    <property type="match status" value="1"/>
</dbReference>
<keyword evidence="4" id="KW-0786">Thiamine pyrophosphate</keyword>
<dbReference type="GO" id="GO:0005948">
    <property type="term" value="C:acetolactate synthase complex"/>
    <property type="evidence" value="ECO:0007669"/>
    <property type="project" value="TreeGrafter"/>
</dbReference>
<dbReference type="Pfam" id="PF02775">
    <property type="entry name" value="TPP_enzyme_C"/>
    <property type="match status" value="1"/>
</dbReference>
<dbReference type="Gene3D" id="3.40.50.300">
    <property type="entry name" value="P-loop containing nucleotide triphosphate hydrolases"/>
    <property type="match status" value="1"/>
</dbReference>
<feature type="coiled-coil region" evidence="6">
    <location>
        <begin position="1597"/>
        <end position="1624"/>
    </location>
</feature>
<evidence type="ECO:0000259" key="8">
    <source>
        <dbReference type="Pfam" id="PF02775"/>
    </source>
</evidence>
<keyword evidence="6" id="KW-0175">Coiled coil</keyword>
<dbReference type="PANTHER" id="PTHR18968">
    <property type="entry name" value="THIAMINE PYROPHOSPHATE ENZYMES"/>
    <property type="match status" value="1"/>
</dbReference>
<reference evidence="11 12" key="1">
    <citation type="submission" date="2019-01" db="EMBL/GenBank/DDBJ databases">
        <title>Draft genome sequence of Psathyrella aberdarensis IHI B618.</title>
        <authorList>
            <person name="Buettner E."/>
            <person name="Kellner H."/>
        </authorList>
    </citation>
    <scope>NUCLEOTIDE SEQUENCE [LARGE SCALE GENOMIC DNA]</scope>
    <source>
        <strain evidence="11 12">IHI B618</strain>
    </source>
</reference>
<evidence type="ECO:0000256" key="4">
    <source>
        <dbReference type="ARBA" id="ARBA00023052"/>
    </source>
</evidence>
<comment type="subcellular location">
    <subcellularLocation>
        <location evidence="1">Mitochondrion</location>
    </subcellularLocation>
</comment>
<feature type="region of interest" description="Disordered" evidence="7">
    <location>
        <begin position="388"/>
        <end position="439"/>
    </location>
</feature>
<sequence length="1657" mass="182097">MSTYTASSVFLKTLVDAGITHAFVNWGSDHPALLADLERQRAASSKSDGAATTRPEIVTCPNEMVALSSAQGFAQATGKPAAVIVHVDVGTQSLAGAVHNVDRNRCPVVIYAGASPFSAHGEHKGGRNEWIMWMQDIPDQSSVVRQYMRHVAQLNSARTIPGTVRRAIQVATSEPKGPVYIWARREVMEEDISPSLFDNPPLSKPLKIWPTLSPSALAPSTASLIAHALVSAERPLIITSHLGRNPNAVKALVELSSLAVIPALQVCPTVVSVPSSHPFGLGTTFLTPRPPGTPEAEEDVDDPYHHLSTADTILVIDSELPWIPSIPYQRPSLGARIFVMDGGDPLKTTMKMSMGGGGIGEAEVVVRADAEVGLGQIVEAAKGLLGKDVGGEETSQEAREQRAERLRRGHARRLAEQDQTGASFPSSASPSSPSTLSSRSRITYTVPALLTTLRKSIERLTTYRGKRTLVLNESITNFPLVWEYMRPESPIGGEGGLSMISSGGSSLGWALGGAVGASLGGRSNGAGEEGIFDLIVVIVGDGSFMFGVPSSVYWMARRYETPFLTIILNNGGWRAPKLSMLSVHPTLQLSQSPDSSNYQFDNNGQTANGNVGGTAEYALANIPGDRLTTGFGPHPPDYVGIAKAASAGWVWGTKVGGDVSAKTPTAATTNSTMDGETERLVGENGECAETNWDGGKVVLERAIEEGIRKVLEEKRIRSSASNLPISSPPFHFGSDTTHSSRGGSMVGIQPDGYGSDDHAVWASGPSDSQSTASSMQLAQLTINAQGHDGNDPRSVYNMGGSNTYSSDTEGIIEDQAYERSDITYPVGGYGYDGPDAGVIPYPSMSQVAVTSSVAALQTFRGDFGPQNMPVYDVYPSDSAAAQSQLTTNASTSTLQLSQCNSPYDSLHASQGPDGFERRHHDLPYGPIPHASIQSSNSMRFRTQRRTVNHRSAPYPVVYHQERSQGSIYNGPIHGNVQNVQNLQISKNHVGILQYLKEHAATGAMHDSEKQFPPRLCHPGTREAVIYRILDWYGYQARPDKPIMWVYAPAGYGKTAIAGTVSEKLEEKLRELNFTPLGATFFFWRTSNERNSPARFIITLTYQVFISIPELAPHIENAVKRNPMILTKTLETQLKRLIIEPFEALGDTTDMPNRLIIIDGLDECINSDRESRVDKKYAEDQETVQLRVLDLIYSLASHQLPLSFLILSRPEPWIKQHIESAPFEDLVEHVDLYEVGDHMKDVETFVRAELSRLGLDEEGLVTALVRRANGHMLYASTVIRHIDCPYDDRRKRLENILNDYSNSNPDLAHSTPFSSLNELYRQILRSCPEGNRSAMIDVLEEIGAQASCLDVGVGIHQAISVFDHIVGRVPGAGMKAIRGLHAVLRSQYAEDDVMDTFFIHRSFYQFLCDPYSSQEFHINREKGNRRLLLGCLHSMSFVTLHSKPKEDRVRFALGSWAQLFSLWSGRLRPDTTEYCIDVVEMAQKLLDINLVACFVHTFTLDFAFRWRNRPSLRLCNDDSSNRLLYAHPEVYELNTVVKRAISHVVASHKAAILHVLQRHTLTANEWCAYFPKAVHEHLWMLSSRRDGWNSDSVVHALKTLQQASLDNFENLMAAVEEESQSLRRTEYDAERWSYCYCTLVALIQGNVCVGLKAFHITR</sequence>
<keyword evidence="5" id="KW-0496">Mitochondrion</keyword>
<evidence type="ECO:0000313" key="12">
    <source>
        <dbReference type="Proteomes" id="UP000290288"/>
    </source>
</evidence>
<feature type="region of interest" description="Disordered" evidence="7">
    <location>
        <begin position="718"/>
        <end position="774"/>
    </location>
</feature>
<feature type="compositionally biased region" description="Low complexity" evidence="7">
    <location>
        <begin position="423"/>
        <end position="439"/>
    </location>
</feature>
<evidence type="ECO:0000256" key="7">
    <source>
        <dbReference type="SAM" id="MobiDB-lite"/>
    </source>
</evidence>
<keyword evidence="3" id="KW-0677">Repeat</keyword>
<dbReference type="InterPro" id="IPR011766">
    <property type="entry name" value="TPP_enzyme_TPP-bd"/>
</dbReference>
<evidence type="ECO:0000256" key="2">
    <source>
        <dbReference type="ARBA" id="ARBA00007812"/>
    </source>
</evidence>
<name>A0A4Q2DLF3_9AGAR</name>
<dbReference type="InterPro" id="IPR027417">
    <property type="entry name" value="P-loop_NTPase"/>
</dbReference>
<feature type="domain" description="Nephrocystin 3-like N-terminal" evidence="10">
    <location>
        <begin position="1037"/>
        <end position="1180"/>
    </location>
</feature>
<feature type="compositionally biased region" description="Basic and acidic residues" evidence="7">
    <location>
        <begin position="396"/>
        <end position="406"/>
    </location>
</feature>
<proteinExistence type="inferred from homology"/>
<dbReference type="GO" id="GO:0003984">
    <property type="term" value="F:acetolactate synthase activity"/>
    <property type="evidence" value="ECO:0007669"/>
    <property type="project" value="TreeGrafter"/>
</dbReference>
<dbReference type="PANTHER" id="PTHR18968:SF164">
    <property type="entry name" value="PYRUVATE DECARBOXYLASE"/>
    <property type="match status" value="1"/>
</dbReference>
<comment type="similarity">
    <text evidence="2">Belongs to the TPP enzyme family.</text>
</comment>
<evidence type="ECO:0000259" key="9">
    <source>
        <dbReference type="Pfam" id="PF02776"/>
    </source>
</evidence>
<dbReference type="GO" id="GO:0050660">
    <property type="term" value="F:flavin adenine dinucleotide binding"/>
    <property type="evidence" value="ECO:0007669"/>
    <property type="project" value="TreeGrafter"/>
</dbReference>
<protein>
    <submittedName>
        <fullName evidence="11">Uncharacterized protein</fullName>
    </submittedName>
</protein>
<dbReference type="Gene3D" id="3.40.50.970">
    <property type="match status" value="2"/>
</dbReference>
<dbReference type="Gene3D" id="3.40.50.1220">
    <property type="entry name" value="TPP-binding domain"/>
    <property type="match status" value="1"/>
</dbReference>
<gene>
    <name evidence="11" type="ORF">EST38_g5080</name>
</gene>
<feature type="domain" description="Thiamine pyrophosphate enzyme TPP-binding" evidence="8">
    <location>
        <begin position="501"/>
        <end position="579"/>
    </location>
</feature>
<evidence type="ECO:0000256" key="6">
    <source>
        <dbReference type="SAM" id="Coils"/>
    </source>
</evidence>
<evidence type="ECO:0000256" key="5">
    <source>
        <dbReference type="ARBA" id="ARBA00023128"/>
    </source>
</evidence>
<dbReference type="InterPro" id="IPR029061">
    <property type="entry name" value="THDP-binding"/>
</dbReference>
<dbReference type="STRING" id="2316362.A0A4Q2DLF3"/>
<accession>A0A4Q2DLF3</accession>
<dbReference type="SUPFAM" id="SSF52467">
    <property type="entry name" value="DHS-like NAD/FAD-binding domain"/>
    <property type="match status" value="1"/>
</dbReference>
<dbReference type="InterPro" id="IPR012001">
    <property type="entry name" value="Thiamin_PyroP_enz_TPP-bd_dom"/>
</dbReference>